<dbReference type="InterPro" id="IPR035969">
    <property type="entry name" value="Rab-GAP_TBC_sf"/>
</dbReference>
<organism evidence="3 4">
    <name type="scientific">Calocera viscosa (strain TUFC12733)</name>
    <dbReference type="NCBI Taxonomy" id="1330018"/>
    <lineage>
        <taxon>Eukaryota</taxon>
        <taxon>Fungi</taxon>
        <taxon>Dikarya</taxon>
        <taxon>Basidiomycota</taxon>
        <taxon>Agaricomycotina</taxon>
        <taxon>Dacrymycetes</taxon>
        <taxon>Dacrymycetales</taxon>
        <taxon>Dacrymycetaceae</taxon>
        <taxon>Calocera</taxon>
    </lineage>
</organism>
<sequence>MDDDEKIHEIEDLLDPSSSTRPVVEREELRRLCAQGIPDEPSWIRTRAWKLLLELIPTDKTTWNEEDEKAKVRYWALVDGIAEGMDKKPPPMRPLSIADRSLADLAFSLPSLPFLPEPVSPQPRRTSPIISITTPDSTADQPLPPTPTTPFGVDTEERPSTTMLLNRLALVMTLSTRKAIPAARENTPPPPTLTISAPDDMTTPPSSSNLSHRSLGNGIPPLSPTKSRTKPPRLSQSDRKSLSLLRILHAHVTLHPSHPPVMYLIPLASALYGLSHSAYYPPLNSDSDDEAEEGVKSWDEEVEAEAFWFLEAIRDRMDEVWEVPDAMDEVLRTFETRLAQIDEPCARELARKSLDPSTSEYSIKWVSSVLSTSLPPAYLLLTYDILFALPPTAFLSALVDILLALVILVRPQLFAAGRAKVQAKATNLWGGEEGMEDEEAAKREGESMLANYPIENVGLDRVLRAAYEIRIQREWEERLMASGWTAEAVRKRLLRQPDEHSNPGGILGSVRGFAESLRQSDAAATLSKTSTNWRASAMQVWGRSPPFPPNERAGAASPTPSSRPSSWSSAAMKMWTPLRGPATASPNENIGSPARSDSSSPVAGGESPATNASRSPASPASTARSLPSLQAALNSIINSNPAPSPLSAKKAPPKSLRLSASARPPSMQVFPKPRSSLPRQDSISSAASTSTSRRTAPLSNASDSEGGMVKLRSGVSPRSPAGMALRQKREFSSPARLAGQFERFSTSSETVLSPDSYISSPPLPTPPVLNSITPTVNEEVRKWTMPESSAFPVITRSSSNSSLGSAYQASPQVPIPSPALRKNRRIADKKPPGLRIRDPKGALSNTRASPISTTDEEGQGLEDNEDSLLPYARPSLDDGERTPEPRTPRPSMTLRRSPSPAVKRETKKKAMDGMASEEEGMKADEEDNIDEQVEGGGYSEILSAYEE</sequence>
<gene>
    <name evidence="3" type="ORF">CALVIDRAFT_596097</name>
</gene>
<dbReference type="OrthoDB" id="29853at2759"/>
<feature type="compositionally biased region" description="Low complexity" evidence="1">
    <location>
        <begin position="607"/>
        <end position="656"/>
    </location>
</feature>
<feature type="compositionally biased region" description="Polar residues" evidence="1">
    <location>
        <begin position="795"/>
        <end position="811"/>
    </location>
</feature>
<dbReference type="PROSITE" id="PS50086">
    <property type="entry name" value="TBC_RABGAP"/>
    <property type="match status" value="1"/>
</dbReference>
<feature type="compositionally biased region" description="Basic and acidic residues" evidence="1">
    <location>
        <begin position="825"/>
        <end position="840"/>
    </location>
</feature>
<feature type="compositionally biased region" description="Polar residues" evidence="1">
    <location>
        <begin position="843"/>
        <end position="853"/>
    </location>
</feature>
<feature type="compositionally biased region" description="Polar residues" evidence="1">
    <location>
        <begin position="203"/>
        <end position="214"/>
    </location>
</feature>
<feature type="domain" description="Rab-GAP TBC" evidence="2">
    <location>
        <begin position="39"/>
        <end position="390"/>
    </location>
</feature>
<evidence type="ECO:0000256" key="1">
    <source>
        <dbReference type="SAM" id="MobiDB-lite"/>
    </source>
</evidence>
<name>A0A167Q800_CALVF</name>
<feature type="compositionally biased region" description="Basic and acidic residues" evidence="1">
    <location>
        <begin position="875"/>
        <end position="887"/>
    </location>
</feature>
<feature type="region of interest" description="Disordered" evidence="1">
    <location>
        <begin position="540"/>
        <end position="772"/>
    </location>
</feature>
<dbReference type="InterPro" id="IPR000195">
    <property type="entry name" value="Rab-GAP-TBC_dom"/>
</dbReference>
<dbReference type="STRING" id="1330018.A0A167Q800"/>
<dbReference type="Gene3D" id="1.10.472.80">
    <property type="entry name" value="Ypt/Rab-GAP domain of gyp1p, domain 3"/>
    <property type="match status" value="1"/>
</dbReference>
<feature type="compositionally biased region" description="Low complexity" evidence="1">
    <location>
        <begin position="553"/>
        <end position="571"/>
    </location>
</feature>
<feature type="compositionally biased region" description="Low complexity" evidence="1">
    <location>
        <begin position="684"/>
        <end position="696"/>
    </location>
</feature>
<feature type="compositionally biased region" description="Acidic residues" evidence="1">
    <location>
        <begin position="854"/>
        <end position="866"/>
    </location>
</feature>
<feature type="region of interest" description="Disordered" evidence="1">
    <location>
        <begin position="795"/>
        <end position="947"/>
    </location>
</feature>
<feature type="compositionally biased region" description="Basic and acidic residues" evidence="1">
    <location>
        <begin position="1"/>
        <end position="11"/>
    </location>
</feature>
<reference evidence="3 4" key="1">
    <citation type="journal article" date="2016" name="Mol. Biol. Evol.">
        <title>Comparative Genomics of Early-Diverging Mushroom-Forming Fungi Provides Insights into the Origins of Lignocellulose Decay Capabilities.</title>
        <authorList>
            <person name="Nagy L.G."/>
            <person name="Riley R."/>
            <person name="Tritt A."/>
            <person name="Adam C."/>
            <person name="Daum C."/>
            <person name="Floudas D."/>
            <person name="Sun H."/>
            <person name="Yadav J.S."/>
            <person name="Pangilinan J."/>
            <person name="Larsson K.H."/>
            <person name="Matsuura K."/>
            <person name="Barry K."/>
            <person name="Labutti K."/>
            <person name="Kuo R."/>
            <person name="Ohm R.A."/>
            <person name="Bhattacharya S.S."/>
            <person name="Shirouzu T."/>
            <person name="Yoshinaga Y."/>
            <person name="Martin F.M."/>
            <person name="Grigoriev I.V."/>
            <person name="Hibbett D.S."/>
        </authorList>
    </citation>
    <scope>NUCLEOTIDE SEQUENCE [LARGE SCALE GENOMIC DNA]</scope>
    <source>
        <strain evidence="3 4">TUFC12733</strain>
    </source>
</reference>
<evidence type="ECO:0000259" key="2">
    <source>
        <dbReference type="PROSITE" id="PS50086"/>
    </source>
</evidence>
<dbReference type="AlphaFoldDB" id="A0A167Q800"/>
<feature type="compositionally biased region" description="Polar residues" evidence="1">
    <location>
        <begin position="584"/>
        <end position="601"/>
    </location>
</feature>
<evidence type="ECO:0000313" key="4">
    <source>
        <dbReference type="Proteomes" id="UP000076738"/>
    </source>
</evidence>
<feature type="region of interest" description="Disordered" evidence="1">
    <location>
        <begin position="133"/>
        <end position="156"/>
    </location>
</feature>
<evidence type="ECO:0000313" key="3">
    <source>
        <dbReference type="EMBL" id="KZO99508.1"/>
    </source>
</evidence>
<feature type="region of interest" description="Disordered" evidence="1">
    <location>
        <begin position="1"/>
        <end position="21"/>
    </location>
</feature>
<dbReference type="Proteomes" id="UP000076738">
    <property type="component" value="Unassembled WGS sequence"/>
</dbReference>
<feature type="region of interest" description="Disordered" evidence="1">
    <location>
        <begin position="179"/>
        <end position="238"/>
    </location>
</feature>
<accession>A0A167Q800</accession>
<dbReference type="EMBL" id="KV417272">
    <property type="protein sequence ID" value="KZO99508.1"/>
    <property type="molecule type" value="Genomic_DNA"/>
</dbReference>
<protein>
    <recommendedName>
        <fullName evidence="2">Rab-GAP TBC domain-containing protein</fullName>
    </recommendedName>
</protein>
<proteinExistence type="predicted"/>
<keyword evidence="4" id="KW-1185">Reference proteome</keyword>
<feature type="compositionally biased region" description="Polar residues" evidence="1">
    <location>
        <begin position="743"/>
        <end position="759"/>
    </location>
</feature>
<feature type="compositionally biased region" description="Acidic residues" evidence="1">
    <location>
        <begin position="924"/>
        <end position="933"/>
    </location>
</feature>
<dbReference type="SUPFAM" id="SSF47923">
    <property type="entry name" value="Ypt/Rab-GAP domain of gyp1p"/>
    <property type="match status" value="1"/>
</dbReference>
<feature type="compositionally biased region" description="Basic and acidic residues" evidence="1">
    <location>
        <begin position="902"/>
        <end position="911"/>
    </location>
</feature>